<dbReference type="InterPro" id="IPR001173">
    <property type="entry name" value="Glyco_trans_2-like"/>
</dbReference>
<dbReference type="Proteomes" id="UP001220395">
    <property type="component" value="Chromosome"/>
</dbReference>
<dbReference type="Pfam" id="PF00535">
    <property type="entry name" value="Glycos_transf_2"/>
    <property type="match status" value="1"/>
</dbReference>
<evidence type="ECO:0000259" key="1">
    <source>
        <dbReference type="Pfam" id="PF00535"/>
    </source>
</evidence>
<name>A0ABY7TJ27_9SPHN</name>
<accession>A0ABY7TJ27</accession>
<dbReference type="SUPFAM" id="SSF53448">
    <property type="entry name" value="Nucleotide-diphospho-sugar transferases"/>
    <property type="match status" value="1"/>
</dbReference>
<dbReference type="PANTHER" id="PTHR43685">
    <property type="entry name" value="GLYCOSYLTRANSFERASE"/>
    <property type="match status" value="1"/>
</dbReference>
<dbReference type="RefSeq" id="WP_273687300.1">
    <property type="nucleotide sequence ID" value="NZ_CP117411.1"/>
</dbReference>
<dbReference type="CDD" id="cd00761">
    <property type="entry name" value="Glyco_tranf_GTA_type"/>
    <property type="match status" value="1"/>
</dbReference>
<dbReference type="EMBL" id="CP117411">
    <property type="protein sequence ID" value="WCT73233.1"/>
    <property type="molecule type" value="Genomic_DNA"/>
</dbReference>
<reference evidence="2 3" key="1">
    <citation type="submission" date="2023-02" db="EMBL/GenBank/DDBJ databases">
        <title>Genome sequence of Sphingomonas naphthae.</title>
        <authorList>
            <person name="Kim S."/>
            <person name="Heo J."/>
            <person name="Kwon S.-W."/>
        </authorList>
    </citation>
    <scope>NUCLEOTIDE SEQUENCE [LARGE SCALE GENOMIC DNA]</scope>
    <source>
        <strain evidence="2 3">KACC 18716</strain>
    </source>
</reference>
<gene>
    <name evidence="2" type="ORF">PQ455_16680</name>
</gene>
<keyword evidence="3" id="KW-1185">Reference proteome</keyword>
<dbReference type="InterPro" id="IPR050834">
    <property type="entry name" value="Glycosyltransf_2"/>
</dbReference>
<evidence type="ECO:0000313" key="2">
    <source>
        <dbReference type="EMBL" id="WCT73233.1"/>
    </source>
</evidence>
<dbReference type="PANTHER" id="PTHR43685:SF2">
    <property type="entry name" value="GLYCOSYLTRANSFERASE 2-LIKE DOMAIN-CONTAINING PROTEIN"/>
    <property type="match status" value="1"/>
</dbReference>
<proteinExistence type="predicted"/>
<dbReference type="InterPro" id="IPR029044">
    <property type="entry name" value="Nucleotide-diphossugar_trans"/>
</dbReference>
<organism evidence="2 3">
    <name type="scientific">Sphingomonas naphthae</name>
    <dbReference type="NCBI Taxonomy" id="1813468"/>
    <lineage>
        <taxon>Bacteria</taxon>
        <taxon>Pseudomonadati</taxon>
        <taxon>Pseudomonadota</taxon>
        <taxon>Alphaproteobacteria</taxon>
        <taxon>Sphingomonadales</taxon>
        <taxon>Sphingomonadaceae</taxon>
        <taxon>Sphingomonas</taxon>
    </lineage>
</organism>
<dbReference type="Gene3D" id="3.90.550.10">
    <property type="entry name" value="Spore Coat Polysaccharide Biosynthesis Protein SpsA, Chain A"/>
    <property type="match status" value="1"/>
</dbReference>
<protein>
    <submittedName>
        <fullName evidence="2">Glycosyltransferase family 2 protein</fullName>
    </submittedName>
</protein>
<feature type="domain" description="Glycosyltransferase 2-like" evidence="1">
    <location>
        <begin position="26"/>
        <end position="142"/>
    </location>
</feature>
<evidence type="ECO:0000313" key="3">
    <source>
        <dbReference type="Proteomes" id="UP001220395"/>
    </source>
</evidence>
<sequence>MRDGRVDDAGDQGQGTNKGVSAPFFSVVIPCYNRADRIADAATSVLAQTEGDFELIVVDDGSKDDPAAPLAALGDARIRCIRQDNAGAGAARNTGIDAARGRFIAFLDSDDAFLPEHLARTRAAIEADPARSVIFSQVMIRRFDGATFLKPPRGPRAGEPMPEYLMCDRGVLLPSATTVERGLATKTRFPNDRGIDEDLEFMLALDRNGGRFHMIAEPTVTYDDAVEDANRVSYSKTEAQTSAWLDGQRPLVGERAFFGYRGWHLAKIVARRNYVRGLAMYLQSVLHGAYRPRMAATVLLQVALPPKLYVNLSRRVLRFKPLLGLAGYRHGAAT</sequence>